<dbReference type="PANTHER" id="PTHR34322:SF2">
    <property type="entry name" value="TRANSPOSASE IS200-LIKE DOMAIN-CONTAINING PROTEIN"/>
    <property type="match status" value="1"/>
</dbReference>
<dbReference type="PANTHER" id="PTHR34322">
    <property type="entry name" value="TRANSPOSASE, Y1_TNP DOMAIN-CONTAINING"/>
    <property type="match status" value="1"/>
</dbReference>
<evidence type="ECO:0000259" key="1">
    <source>
        <dbReference type="SMART" id="SM01321"/>
    </source>
</evidence>
<proteinExistence type="predicted"/>
<gene>
    <name evidence="2" type="ORF">LS41612_05955</name>
    <name evidence="3" type="ORF">NCTC10338_03576</name>
</gene>
<dbReference type="RefSeq" id="WP_080653364.1">
    <property type="nucleotide sequence ID" value="NZ_BJNS01000002.1"/>
</dbReference>
<evidence type="ECO:0000313" key="3">
    <source>
        <dbReference type="EMBL" id="SUV18445.1"/>
    </source>
</evidence>
<dbReference type="GO" id="GO:0004803">
    <property type="term" value="F:transposase activity"/>
    <property type="evidence" value="ECO:0007669"/>
    <property type="project" value="InterPro"/>
</dbReference>
<accession>A0A2S0JXE2</accession>
<dbReference type="Gene3D" id="3.30.70.1290">
    <property type="entry name" value="Transposase IS200-like"/>
    <property type="match status" value="1"/>
</dbReference>
<dbReference type="GO" id="GO:0006313">
    <property type="term" value="P:DNA transposition"/>
    <property type="evidence" value="ECO:0007669"/>
    <property type="project" value="InterPro"/>
</dbReference>
<dbReference type="AlphaFoldDB" id="A0A2S0JXE2"/>
<reference evidence="2 4" key="1">
    <citation type="submission" date="2017-03" db="EMBL/GenBank/DDBJ databases">
        <title>The whole genome sequencing and assembly of Lysinibacillus sphaericus DSM 28T strain.</title>
        <authorList>
            <person name="Lee Y.-J."/>
            <person name="Yi H."/>
            <person name="Bahn Y.-S."/>
            <person name="Kim J.F."/>
            <person name="Lee D.-W."/>
        </authorList>
    </citation>
    <scope>NUCLEOTIDE SEQUENCE [LARGE SCALE GENOMIC DNA]</scope>
    <source>
        <strain evidence="2 4">DSM 28</strain>
    </source>
</reference>
<dbReference type="SMART" id="SM01321">
    <property type="entry name" value="Y1_Tnp"/>
    <property type="match status" value="1"/>
</dbReference>
<dbReference type="GeneID" id="48275737"/>
<reference evidence="3 5" key="2">
    <citation type="submission" date="2018-06" db="EMBL/GenBank/DDBJ databases">
        <authorList>
            <consortium name="Pathogen Informatics"/>
            <person name="Doyle S."/>
        </authorList>
    </citation>
    <scope>NUCLEOTIDE SEQUENCE [LARGE SCALE GENOMIC DNA]</scope>
    <source>
        <strain evidence="3 5">NCTC10338</strain>
    </source>
</reference>
<dbReference type="Proteomes" id="UP000255295">
    <property type="component" value="Unassembled WGS sequence"/>
</dbReference>
<dbReference type="GO" id="GO:0003677">
    <property type="term" value="F:DNA binding"/>
    <property type="evidence" value="ECO:0007669"/>
    <property type="project" value="InterPro"/>
</dbReference>
<evidence type="ECO:0000313" key="2">
    <source>
        <dbReference type="EMBL" id="AVK95812.1"/>
    </source>
</evidence>
<protein>
    <submittedName>
        <fullName evidence="2">Transposase</fullName>
    </submittedName>
</protein>
<evidence type="ECO:0000313" key="5">
    <source>
        <dbReference type="Proteomes" id="UP000255295"/>
    </source>
</evidence>
<dbReference type="SUPFAM" id="SSF143422">
    <property type="entry name" value="Transposase IS200-like"/>
    <property type="match status" value="1"/>
</dbReference>
<evidence type="ECO:0000313" key="4">
    <source>
        <dbReference type="Proteomes" id="UP000238825"/>
    </source>
</evidence>
<dbReference type="EMBL" id="CP019980">
    <property type="protein sequence ID" value="AVK95812.1"/>
    <property type="molecule type" value="Genomic_DNA"/>
</dbReference>
<name>A0A2S0JXE2_LYSSH</name>
<dbReference type="InterPro" id="IPR002686">
    <property type="entry name" value="Transposase_17"/>
</dbReference>
<dbReference type="Proteomes" id="UP000238825">
    <property type="component" value="Chromosome"/>
</dbReference>
<organism evidence="2 4">
    <name type="scientific">Lysinibacillus sphaericus</name>
    <name type="common">Bacillus sphaericus</name>
    <dbReference type="NCBI Taxonomy" id="1421"/>
    <lineage>
        <taxon>Bacteria</taxon>
        <taxon>Bacillati</taxon>
        <taxon>Bacillota</taxon>
        <taxon>Bacilli</taxon>
        <taxon>Bacillales</taxon>
        <taxon>Bacillaceae</taxon>
        <taxon>Lysinibacillus</taxon>
    </lineage>
</organism>
<dbReference type="EMBL" id="UFSZ01000001">
    <property type="protein sequence ID" value="SUV18445.1"/>
    <property type="molecule type" value="Genomic_DNA"/>
</dbReference>
<feature type="domain" description="Transposase IS200-like" evidence="1">
    <location>
        <begin position="9"/>
        <end position="123"/>
    </location>
</feature>
<sequence length="194" mass="23265">MPRKKRLWSPDHYHHVVVRGNNRQTIFHNVADYEAFFRVLQYAYHKYSFTIVAYCVMSNHYHLLIRSPKVPLGKVMANVNWRYSNYFKKKYNYCGHLYESRYFADLVPSQLDMLSVSRYIHRNPISTSPPMVDKMEDYPYSSYYLYKHPISSNFPFFDTSILNSFFLQTSQRHSLSYCQYCEEHESKSCNVAPQ</sequence>
<dbReference type="Pfam" id="PF01797">
    <property type="entry name" value="Y1_Tnp"/>
    <property type="match status" value="1"/>
</dbReference>
<dbReference type="InterPro" id="IPR036515">
    <property type="entry name" value="Transposase_17_sf"/>
</dbReference>